<evidence type="ECO:0000313" key="1">
    <source>
        <dbReference type="EMBL" id="AXE24399.1"/>
    </source>
</evidence>
<dbReference type="OrthoDB" id="4224386at2"/>
<keyword evidence="2" id="KW-1185">Reference proteome</keyword>
<reference evidence="1 2" key="1">
    <citation type="submission" date="2018-01" db="EMBL/GenBank/DDBJ databases">
        <title>Draft genome Sequence of streptomyces globosus LZH-48.</title>
        <authorList>
            <person name="Ran K."/>
            <person name="Li Z."/>
            <person name="Wei S."/>
            <person name="Dong R."/>
        </authorList>
    </citation>
    <scope>NUCLEOTIDE SEQUENCE [LARGE SCALE GENOMIC DNA]</scope>
    <source>
        <strain evidence="1 2">LZH-48</strain>
    </source>
</reference>
<protein>
    <submittedName>
        <fullName evidence="1">Uncharacterized protein</fullName>
    </submittedName>
</protein>
<evidence type="ECO:0000313" key="2">
    <source>
        <dbReference type="Proteomes" id="UP000252004"/>
    </source>
</evidence>
<gene>
    <name evidence="1" type="ORF">C0216_13880</name>
</gene>
<dbReference type="EMBL" id="CP030862">
    <property type="protein sequence ID" value="AXE24399.1"/>
    <property type="molecule type" value="Genomic_DNA"/>
</dbReference>
<proteinExistence type="predicted"/>
<sequence>MAAMSADDLSPEDVWPLPPAWMFGCTKCARLYRSMMEIQEAAAELWLTGGQGVDWDPADRGPGSRIRLARHMALTHPDLLPDWAPACARCDEHRRRVENTAASDLAAGALLVGAEHRAAHLFVPPRGLDLV</sequence>
<dbReference type="AlphaFoldDB" id="A0A344U0H8"/>
<dbReference type="KEGG" id="sgz:C0216_13880"/>
<dbReference type="Proteomes" id="UP000252004">
    <property type="component" value="Chromosome"/>
</dbReference>
<organism evidence="1 2">
    <name type="scientific">Streptomyces globosus</name>
    <dbReference type="NCBI Taxonomy" id="68209"/>
    <lineage>
        <taxon>Bacteria</taxon>
        <taxon>Bacillati</taxon>
        <taxon>Actinomycetota</taxon>
        <taxon>Actinomycetes</taxon>
        <taxon>Kitasatosporales</taxon>
        <taxon>Streptomycetaceae</taxon>
        <taxon>Streptomyces</taxon>
    </lineage>
</organism>
<name>A0A344U0H8_9ACTN</name>
<accession>A0A344U0H8</accession>